<dbReference type="EMBL" id="LR797523">
    <property type="protein sequence ID" value="CAB4221988.1"/>
    <property type="molecule type" value="Genomic_DNA"/>
</dbReference>
<protein>
    <submittedName>
        <fullName evidence="1">Baseplate wedge protein gp53, bacteriophage T4</fullName>
    </submittedName>
</protein>
<evidence type="ECO:0000313" key="1">
    <source>
        <dbReference type="EMBL" id="CAB4221988.1"/>
    </source>
</evidence>
<organism evidence="1">
    <name type="scientific">uncultured Caudovirales phage</name>
    <dbReference type="NCBI Taxonomy" id="2100421"/>
    <lineage>
        <taxon>Viruses</taxon>
        <taxon>Duplodnaviria</taxon>
        <taxon>Heunggongvirae</taxon>
        <taxon>Uroviricota</taxon>
        <taxon>Caudoviricetes</taxon>
        <taxon>Peduoviridae</taxon>
        <taxon>Maltschvirus</taxon>
        <taxon>Maltschvirus maltsch</taxon>
    </lineage>
</organism>
<reference evidence="1" key="1">
    <citation type="submission" date="2020-05" db="EMBL/GenBank/DDBJ databases">
        <authorList>
            <person name="Chiriac C."/>
            <person name="Salcher M."/>
            <person name="Ghai R."/>
            <person name="Kavagutti S V."/>
        </authorList>
    </citation>
    <scope>NUCLEOTIDE SEQUENCE</scope>
</reference>
<accession>A0A6J5T2U9</accession>
<dbReference type="InterPro" id="IPR022607">
    <property type="entry name" value="Phage_T4_Gp53_baseplate_wedge"/>
</dbReference>
<proteinExistence type="predicted"/>
<dbReference type="Pfam" id="PF11246">
    <property type="entry name" value="Phage_gp53"/>
    <property type="match status" value="1"/>
</dbReference>
<sequence length="206" mass="24311">MKFFRSFPKLISNKEVLTNLLVRTDLLSSLINNSSLFYKYEMQEGDTPEIMASKYYGDPYRYWLFLYSNNIMDPQWDLVLSTKIFDAHLESKYKAIAAENNQTVLEYTQTNIKYYYKNITTIDSYTRTTSSDDYQIDYETYLELPQSQTFLVTLDNGYTSTIITSTFEQTIYDHELQLNENKRSVNVMNSIYAKDMENQLISLLQV</sequence>
<name>A0A6J5T2U9_9CAUD</name>
<gene>
    <name evidence="1" type="ORF">UFOVP1655_13</name>
</gene>